<reference evidence="1 2" key="1">
    <citation type="journal article" date="2018" name="bioRxiv">
        <title>Evidence of independent acquisition and adaption of ultra-small bacteria to human hosts across the highly diverse yet reduced genomes of the phylum Saccharibacteria.</title>
        <authorList>
            <person name="McLean J.S."/>
            <person name="Bor B."/>
            <person name="To T.T."/>
            <person name="Liu Q."/>
            <person name="Kearns K.A."/>
            <person name="Solden L.M."/>
            <person name="Wrighton K.C."/>
            <person name="He X."/>
            <person name="Shi W."/>
        </authorList>
    </citation>
    <scope>NUCLEOTIDE SEQUENCE [LARGE SCALE GENOMIC DNA]</scope>
    <source>
        <strain evidence="1 2">TM7_G3_2_Rum_HOT_351B</strain>
    </source>
</reference>
<reference evidence="1 2" key="2">
    <citation type="journal article" date="2020" name="Cell Rep.">
        <title>Acquisition and Adaptation of Ultra-small Parasitic Reduced Genome Bacteria to Mammalian Hosts.</title>
        <authorList>
            <person name="McLean J.S."/>
            <person name="Bor B."/>
            <person name="Kerns K.A."/>
            <person name="Liu Q."/>
            <person name="To T.T."/>
            <person name="Solden L."/>
            <person name="Hendrickson E.L."/>
            <person name="Wrighton K."/>
            <person name="Shi W."/>
            <person name="He X."/>
        </authorList>
    </citation>
    <scope>NUCLEOTIDE SEQUENCE [LARGE SCALE GENOMIC DNA]</scope>
    <source>
        <strain evidence="1 2">TM7_G3_2_Rum_HOT_351B</strain>
    </source>
</reference>
<comment type="caution">
    <text evidence="1">The sequence shown here is derived from an EMBL/GenBank/DDBJ whole genome shotgun (WGS) entry which is preliminary data.</text>
</comment>
<dbReference type="EMBL" id="PRLM01000006">
    <property type="protein sequence ID" value="RYC74494.1"/>
    <property type="molecule type" value="Genomic_DNA"/>
</dbReference>
<gene>
    <name evidence="1" type="ORF">G3RUM_00649</name>
</gene>
<name>A0ABY0FNG4_9BACT</name>
<organism evidence="1 2">
    <name type="scientific">Candidatus Nanosyncoccus alces</name>
    <dbReference type="NCBI Taxonomy" id="2171997"/>
    <lineage>
        <taxon>Bacteria</taxon>
        <taxon>Candidatus Saccharimonadota</taxon>
        <taxon>Candidatus Nanosyncoccalia</taxon>
        <taxon>Candidatus Nanosyncoccales</taxon>
        <taxon>Candidatus Nanosyncoccaceae</taxon>
        <taxon>Candidatus Nanosyncoccus</taxon>
    </lineage>
</organism>
<sequence length="183" mass="20336">MKDFMRNYSLDLATQTKSGLFIAQSDFYLPEDVTLEDGTIFRQGKKYFTLSEIDALKALKSPHTVIPCGWDVPSYKELREIAAEFSVRDGNRHSHHLMTSLGLGLYGNIIGESLYVHYNADPQNGLCYVDGYNVSGCYLGRSALSPDIPCALYMYGGNDNIVVSKQCNPSANATVRLVFRSLS</sequence>
<evidence type="ECO:0000313" key="1">
    <source>
        <dbReference type="EMBL" id="RYC74494.1"/>
    </source>
</evidence>
<protein>
    <submittedName>
        <fullName evidence="1">Uncharacterized protein</fullName>
    </submittedName>
</protein>
<proteinExistence type="predicted"/>
<evidence type="ECO:0000313" key="2">
    <source>
        <dbReference type="Proteomes" id="UP001191019"/>
    </source>
</evidence>
<dbReference type="RefSeq" id="WP_129735323.1">
    <property type="nucleotide sequence ID" value="NZ_PRLM01000006.1"/>
</dbReference>
<dbReference type="Proteomes" id="UP001191019">
    <property type="component" value="Unassembled WGS sequence"/>
</dbReference>
<accession>A0ABY0FNG4</accession>
<keyword evidence="2" id="KW-1185">Reference proteome</keyword>